<keyword evidence="2" id="KW-1185">Reference proteome</keyword>
<dbReference type="RefSeq" id="WP_230668465.1">
    <property type="nucleotide sequence ID" value="NZ_JAJNAY010000001.1"/>
</dbReference>
<comment type="caution">
    <text evidence="1">The sequence shown here is derived from an EMBL/GenBank/DDBJ whole genome shotgun (WGS) entry which is preliminary data.</text>
</comment>
<dbReference type="EMBL" id="JAJNAY010000001">
    <property type="protein sequence ID" value="MCD1116695.1"/>
    <property type="molecule type" value="Genomic_DNA"/>
</dbReference>
<gene>
    <name evidence="1" type="ORF">LO744_07480</name>
</gene>
<dbReference type="Proteomes" id="UP001108025">
    <property type="component" value="Unassembled WGS sequence"/>
</dbReference>
<dbReference type="InterPro" id="IPR032560">
    <property type="entry name" value="DUF4932"/>
</dbReference>
<evidence type="ECO:0000313" key="1">
    <source>
        <dbReference type="EMBL" id="MCD1116695.1"/>
    </source>
</evidence>
<dbReference type="Pfam" id="PF16286">
    <property type="entry name" value="DUF4932"/>
    <property type="match status" value="1"/>
</dbReference>
<organism evidence="1 2">
    <name type="scientific">Chryseobacterium turcicum</name>
    <dbReference type="NCBI Taxonomy" id="2898076"/>
    <lineage>
        <taxon>Bacteria</taxon>
        <taxon>Pseudomonadati</taxon>
        <taxon>Bacteroidota</taxon>
        <taxon>Flavobacteriia</taxon>
        <taxon>Flavobacteriales</taxon>
        <taxon>Weeksellaceae</taxon>
        <taxon>Chryseobacterium group</taxon>
        <taxon>Chryseobacterium</taxon>
    </lineage>
</organism>
<name>A0A9Q3V4R6_9FLAO</name>
<reference evidence="1" key="1">
    <citation type="submission" date="2021-11" db="EMBL/GenBank/DDBJ databases">
        <title>Description of novel Chryseobacterium species.</title>
        <authorList>
            <person name="Saticioglu I.B."/>
            <person name="Ay H."/>
            <person name="Altun S."/>
            <person name="Duman M."/>
        </authorList>
    </citation>
    <scope>NUCLEOTIDE SEQUENCE</scope>
    <source>
        <strain evidence="1">C-17</strain>
    </source>
</reference>
<evidence type="ECO:0000313" key="2">
    <source>
        <dbReference type="Proteomes" id="UP001108025"/>
    </source>
</evidence>
<dbReference type="AlphaFoldDB" id="A0A9Q3V4R6"/>
<proteinExistence type="predicted"/>
<sequence>MILIKKLLGLSILLISILNFSQEKLTPKVDERVEIVSIVFRLAGAEEYSQNYNKKYTTDINTYFEPYKNSEIIEFIKENRNKNGLGYDAVMSMALHLSFKKGKFSQIKEKVNSLDKRWEKVDKKQFVSLLNQFYKKTNFQQFFNNHSGDYQKAESEYQMTILYDFNQDWYSKFYGKKANEDYKIILGYGNGGGNYGIKTHPEKQKEIVNAVVGIWSFDKEGNVKFDKNEFQPLLIHEFNHSFVNYILEMNENASKLKNSGEIIYALVKEDMESQAYGNWETMINESLVRAAVIQYMMDNKYSQKDIDEEILIQEKRKFLWMKELVDLLGKYKNDRKKYPSLESFYPEIISFYNQLSPKMSTLISDYEKKQPKVVSISPDIWNKNDVDPAIKEITINFDREMAESSSINMGSTGKEHFPLTKNEGFVNNHRGIKLLTEMKPNTEYEFVFTDSRFKSKEGYPLKETVIKFKTK</sequence>
<protein>
    <submittedName>
        <fullName evidence="1">DUF4932 domain-containing protein</fullName>
    </submittedName>
</protein>
<accession>A0A9Q3V4R6</accession>